<feature type="coiled-coil region" evidence="1">
    <location>
        <begin position="54"/>
        <end position="98"/>
    </location>
</feature>
<accession>A0AAU9K7D0</accession>
<protein>
    <submittedName>
        <fullName evidence="3">Uncharacterized protein</fullName>
    </submittedName>
</protein>
<name>A0AAU9K7D0_9CILI</name>
<evidence type="ECO:0000313" key="3">
    <source>
        <dbReference type="EMBL" id="CAG9329076.1"/>
    </source>
</evidence>
<dbReference type="EMBL" id="CAJZBQ010000047">
    <property type="protein sequence ID" value="CAG9329076.1"/>
    <property type="molecule type" value="Genomic_DNA"/>
</dbReference>
<evidence type="ECO:0000313" key="4">
    <source>
        <dbReference type="Proteomes" id="UP001162131"/>
    </source>
</evidence>
<comment type="caution">
    <text evidence="3">The sequence shown here is derived from an EMBL/GenBank/DDBJ whole genome shotgun (WGS) entry which is preliminary data.</text>
</comment>
<feature type="region of interest" description="Disordered" evidence="2">
    <location>
        <begin position="1"/>
        <end position="30"/>
    </location>
</feature>
<feature type="compositionally biased region" description="Polar residues" evidence="2">
    <location>
        <begin position="1"/>
        <end position="19"/>
    </location>
</feature>
<proteinExistence type="predicted"/>
<evidence type="ECO:0000256" key="2">
    <source>
        <dbReference type="SAM" id="MobiDB-lite"/>
    </source>
</evidence>
<organism evidence="3 4">
    <name type="scientific">Blepharisma stoltei</name>
    <dbReference type="NCBI Taxonomy" id="1481888"/>
    <lineage>
        <taxon>Eukaryota</taxon>
        <taxon>Sar</taxon>
        <taxon>Alveolata</taxon>
        <taxon>Ciliophora</taxon>
        <taxon>Postciliodesmatophora</taxon>
        <taxon>Heterotrichea</taxon>
        <taxon>Heterotrichida</taxon>
        <taxon>Blepharismidae</taxon>
        <taxon>Blepharisma</taxon>
    </lineage>
</organism>
<reference evidence="3" key="1">
    <citation type="submission" date="2021-09" db="EMBL/GenBank/DDBJ databases">
        <authorList>
            <consortium name="AG Swart"/>
            <person name="Singh M."/>
            <person name="Singh A."/>
            <person name="Seah K."/>
            <person name="Emmerich C."/>
        </authorList>
    </citation>
    <scope>NUCLEOTIDE SEQUENCE</scope>
    <source>
        <strain evidence="3">ATCC30299</strain>
    </source>
</reference>
<keyword evidence="1" id="KW-0175">Coiled coil</keyword>
<evidence type="ECO:0000256" key="1">
    <source>
        <dbReference type="SAM" id="Coils"/>
    </source>
</evidence>
<gene>
    <name evidence="3" type="ORF">BSTOLATCC_MIC47910</name>
</gene>
<dbReference type="AlphaFoldDB" id="A0AAU9K7D0"/>
<sequence length="228" mass="26501">MKRSNSVHPLSKTGNQIISQKDDRSQSVSPGHRFFFSRASLTFQPLRNFQMIEKSKAKTKASQLTEAMGELSQKSELKEQLLLNIEKYKKKITSVNNEILYIQKNRNKLGMQAQRLNLTSSNLEKSRTGNKKEIKEIETVIRNNVQVITMKNEEINQINQMIEIEKRNVDRMDWKVKELAQELESQLKARDYYKQEVAMTYKQIANITEKIENIKAGNDSFCNRLGSI</sequence>
<keyword evidence="4" id="KW-1185">Reference proteome</keyword>
<dbReference type="Proteomes" id="UP001162131">
    <property type="component" value="Unassembled WGS sequence"/>
</dbReference>
<feature type="coiled-coil region" evidence="1">
    <location>
        <begin position="162"/>
        <end position="196"/>
    </location>
</feature>